<keyword evidence="3" id="KW-1185">Reference proteome</keyword>
<evidence type="ECO:0000313" key="3">
    <source>
        <dbReference type="Proteomes" id="UP000014500"/>
    </source>
</evidence>
<protein>
    <recommendedName>
        <fullName evidence="1">NACHT domain-containing protein</fullName>
    </recommendedName>
</protein>
<dbReference type="AlphaFoldDB" id="T1IVX3"/>
<dbReference type="OMA" id="EMSGAYF"/>
<reference evidence="2" key="2">
    <citation type="submission" date="2015-02" db="UniProtKB">
        <authorList>
            <consortium name="EnsemblMetazoa"/>
        </authorList>
    </citation>
    <scope>IDENTIFICATION</scope>
</reference>
<dbReference type="PANTHER" id="PTHR46844:SF1">
    <property type="entry name" value="SLR5058 PROTEIN"/>
    <property type="match status" value="1"/>
</dbReference>
<sequence length="966" mass="111888">MDNDKYCGSGNVPINIEGAKHVPVNIQTNVNNITLDAAKATPETRTDSRQKKSSWFQRFFPFLPSHRALKEKLQQLYRNLTLPKVAWLDEGYDLPMLYFVNLQLNQSNESIDMQDIFKRIKSGVPLRILIEGQPGFGKTTMATKLAYDWARNEKYMNHFKLVFFMPLRELHQQSIARAIEEIGNYCGYQDSDIVQIVNEHMRDTLFILDGLDEVPLEDRHEVIKILYKKIYGDATVAVFCRTGVFEFRKNERTQLSGLPNVSQIFCDKQISILGIKSLRDKQEFLKKFISEQTVKNVIEHLSHQLELFDSPLFLMLLPVILEDNENIAKFQTKAEFYKKLFNSIIKHSYAKREKEIASDFDLFRFNLKLNSIQEQIRDFGILSAHKILRNELKFECSELTNDVYELGFLIIYKQLKCFKSTHYYQALHMSIIEFAIAFSFWIDIKINKHTFKADDLLIPIVHHFLDTNGTSLIMPFLANLMHDELDYLLCQIDSCSAWFSLYFQYTVTLLSECSLSNISECKYLKNFIPSKLSPENLRNNNLKNIQRKLLKYGNECEKIEKITLDFYTFKSEMLTDEMMTCLCLELKVYVDSEPKLNYESVLEMSGAYFNVSALEMSGAYFNIFPNSNCTLQNIISYKKSLNGLVNQCLDLAALPTVESCSAKIYTSSSAAKFVQMISKKKIFSKIKFSYLRIEITTETEKNGLQKLLENNQVQFLHLIVSSELDMHDFFCTAAQSSYLTCLHLSCNTGTVDLFDLTNGGKKKYTYMHLKTCTLTSRHPTSYKNCFNFLKIKSLNDLQTITEVEPANLDCCAMEMKDFCLYINQRYDMFKNIDSTLKNMHTLIIKIKEESGNMEILAKGILKLSIVELIIDGRCTKTNNLFKCINNLRIKEINSCLTTISCLHFWSDMSSELSELIKGLKCNHWTKLMTVSEILIWNLKWKDLILSSIYNGISKNVVFCFTHSKET</sequence>
<evidence type="ECO:0000313" key="2">
    <source>
        <dbReference type="EnsemblMetazoa" id="SMAR005328-PA"/>
    </source>
</evidence>
<dbReference type="SUPFAM" id="SSF52540">
    <property type="entry name" value="P-loop containing nucleoside triphosphate hydrolases"/>
    <property type="match status" value="1"/>
</dbReference>
<dbReference type="PANTHER" id="PTHR46844">
    <property type="entry name" value="SLR5058 PROTEIN"/>
    <property type="match status" value="1"/>
</dbReference>
<dbReference type="EnsemblMetazoa" id="SMAR005328-RA">
    <property type="protein sequence ID" value="SMAR005328-PA"/>
    <property type="gene ID" value="SMAR005328"/>
</dbReference>
<name>T1IVX3_STRMM</name>
<dbReference type="Pfam" id="PF05729">
    <property type="entry name" value="NACHT"/>
    <property type="match status" value="1"/>
</dbReference>
<dbReference type="EMBL" id="AFFK01019792">
    <property type="status" value="NOT_ANNOTATED_CDS"/>
    <property type="molecule type" value="Genomic_DNA"/>
</dbReference>
<reference evidence="3" key="1">
    <citation type="submission" date="2011-05" db="EMBL/GenBank/DDBJ databases">
        <authorList>
            <person name="Richards S.R."/>
            <person name="Qu J."/>
            <person name="Jiang H."/>
            <person name="Jhangiani S.N."/>
            <person name="Agravi P."/>
            <person name="Goodspeed R."/>
            <person name="Gross S."/>
            <person name="Mandapat C."/>
            <person name="Jackson L."/>
            <person name="Mathew T."/>
            <person name="Pu L."/>
            <person name="Thornton R."/>
            <person name="Saada N."/>
            <person name="Wilczek-Boney K.B."/>
            <person name="Lee S."/>
            <person name="Kovar C."/>
            <person name="Wu Y."/>
            <person name="Scherer S.E."/>
            <person name="Worley K.C."/>
            <person name="Muzny D.M."/>
            <person name="Gibbs R."/>
        </authorList>
    </citation>
    <scope>NUCLEOTIDE SEQUENCE</scope>
    <source>
        <strain evidence="3">Brora</strain>
    </source>
</reference>
<dbReference type="eggNOG" id="ENOG502QTJW">
    <property type="taxonomic scope" value="Eukaryota"/>
</dbReference>
<dbReference type="PhylomeDB" id="T1IVX3"/>
<organism evidence="2 3">
    <name type="scientific">Strigamia maritima</name>
    <name type="common">European centipede</name>
    <name type="synonym">Geophilus maritimus</name>
    <dbReference type="NCBI Taxonomy" id="126957"/>
    <lineage>
        <taxon>Eukaryota</taxon>
        <taxon>Metazoa</taxon>
        <taxon>Ecdysozoa</taxon>
        <taxon>Arthropoda</taxon>
        <taxon>Myriapoda</taxon>
        <taxon>Chilopoda</taxon>
        <taxon>Pleurostigmophora</taxon>
        <taxon>Geophilomorpha</taxon>
        <taxon>Linotaeniidae</taxon>
        <taxon>Strigamia</taxon>
    </lineage>
</organism>
<proteinExistence type="predicted"/>
<dbReference type="PROSITE" id="PS50837">
    <property type="entry name" value="NACHT"/>
    <property type="match status" value="1"/>
</dbReference>
<dbReference type="Gene3D" id="3.40.50.300">
    <property type="entry name" value="P-loop containing nucleotide triphosphate hydrolases"/>
    <property type="match status" value="1"/>
</dbReference>
<accession>T1IVX3</accession>
<dbReference type="Proteomes" id="UP000014500">
    <property type="component" value="Unassembled WGS sequence"/>
</dbReference>
<evidence type="ECO:0000259" key="1">
    <source>
        <dbReference type="PROSITE" id="PS50837"/>
    </source>
</evidence>
<dbReference type="InterPro" id="IPR027417">
    <property type="entry name" value="P-loop_NTPase"/>
</dbReference>
<dbReference type="InterPro" id="IPR007111">
    <property type="entry name" value="NACHT_NTPase"/>
</dbReference>
<dbReference type="HOGENOM" id="CLU_297235_0_0_1"/>
<feature type="domain" description="NACHT" evidence="1">
    <location>
        <begin position="126"/>
        <end position="226"/>
    </location>
</feature>